<evidence type="ECO:0000259" key="2">
    <source>
        <dbReference type="Pfam" id="PF01370"/>
    </source>
</evidence>
<dbReference type="InterPro" id="IPR001509">
    <property type="entry name" value="Epimerase_deHydtase"/>
</dbReference>
<gene>
    <name evidence="3" type="ORF">GCM10023323_23660</name>
</gene>
<dbReference type="InterPro" id="IPR050177">
    <property type="entry name" value="Lipid_A_modif_metabolic_enz"/>
</dbReference>
<protein>
    <submittedName>
        <fullName evidence="3">SDR family oxidoreductase</fullName>
    </submittedName>
</protein>
<feature type="compositionally biased region" description="Low complexity" evidence="1">
    <location>
        <begin position="303"/>
        <end position="315"/>
    </location>
</feature>
<evidence type="ECO:0000256" key="1">
    <source>
        <dbReference type="SAM" id="MobiDB-lite"/>
    </source>
</evidence>
<dbReference type="Pfam" id="PF01370">
    <property type="entry name" value="Epimerase"/>
    <property type="match status" value="1"/>
</dbReference>
<dbReference type="PANTHER" id="PTHR43245">
    <property type="entry name" value="BIFUNCTIONAL POLYMYXIN RESISTANCE PROTEIN ARNA"/>
    <property type="match status" value="1"/>
</dbReference>
<accession>A0ABP9T2X8</accession>
<sequence length="371" mass="39645">MRVLLTGATGYTGLIVASRLMEAGAHVRGLASRPSELTQKLESTGDFTFHQGDLRDAQTLTEAVEGVDAIVHFAAIVGDPASAREPGLARQVNVEATKVLFDVADRSGVNHLVFGSTCSVYGRHTGGIATETTPVNPVSLYGETKVEAENYLLDQGGDVNVTVLRLATAYGVSPKMRLDLIVNQYVHEATARGEVTVMGPEAWRPHAHVQDLAQAVDSVLADPRKARQQIFNVVTENMQLKQVAALASAAHTGSVRINYRATVDDRRDYAVSGDKLLNSLSYKPGWTVAQGVHEVHNHLISAESSARASSGSRPATEAAQQDRAPRISASVARSRSTTTPDGPRRRPPTDPGTAPGIPGTTPPRQQRGRGR</sequence>
<reference evidence="4" key="1">
    <citation type="journal article" date="2019" name="Int. J. Syst. Evol. Microbiol.">
        <title>The Global Catalogue of Microorganisms (GCM) 10K type strain sequencing project: providing services to taxonomists for standard genome sequencing and annotation.</title>
        <authorList>
            <consortium name="The Broad Institute Genomics Platform"/>
            <consortium name="The Broad Institute Genome Sequencing Center for Infectious Disease"/>
            <person name="Wu L."/>
            <person name="Ma J."/>
        </authorList>
    </citation>
    <scope>NUCLEOTIDE SEQUENCE [LARGE SCALE GENOMIC DNA]</scope>
    <source>
        <strain evidence="4">JCM 18306</strain>
    </source>
</reference>
<comment type="caution">
    <text evidence="3">The sequence shown here is derived from an EMBL/GenBank/DDBJ whole genome shotgun (WGS) entry which is preliminary data.</text>
</comment>
<organism evidence="3 4">
    <name type="scientific">Streptomyces thinghirensis</name>
    <dbReference type="NCBI Taxonomy" id="551547"/>
    <lineage>
        <taxon>Bacteria</taxon>
        <taxon>Bacillati</taxon>
        <taxon>Actinomycetota</taxon>
        <taxon>Actinomycetes</taxon>
        <taxon>Kitasatosporales</taxon>
        <taxon>Streptomycetaceae</taxon>
        <taxon>Streptomyces</taxon>
    </lineage>
</organism>
<name>A0ABP9T2X8_9ACTN</name>
<keyword evidence="4" id="KW-1185">Reference proteome</keyword>
<dbReference type="SUPFAM" id="SSF51735">
    <property type="entry name" value="NAD(P)-binding Rossmann-fold domains"/>
    <property type="match status" value="1"/>
</dbReference>
<feature type="compositionally biased region" description="Low complexity" evidence="1">
    <location>
        <begin position="326"/>
        <end position="341"/>
    </location>
</feature>
<evidence type="ECO:0000313" key="3">
    <source>
        <dbReference type="EMBL" id="GAA5207578.1"/>
    </source>
</evidence>
<dbReference type="CDD" id="cd08946">
    <property type="entry name" value="SDR_e"/>
    <property type="match status" value="1"/>
</dbReference>
<evidence type="ECO:0000313" key="4">
    <source>
        <dbReference type="Proteomes" id="UP001499878"/>
    </source>
</evidence>
<dbReference type="RefSeq" id="WP_345629343.1">
    <property type="nucleotide sequence ID" value="NZ_BAABJR010000005.1"/>
</dbReference>
<feature type="compositionally biased region" description="Low complexity" evidence="1">
    <location>
        <begin position="351"/>
        <end position="363"/>
    </location>
</feature>
<dbReference type="InterPro" id="IPR036291">
    <property type="entry name" value="NAD(P)-bd_dom_sf"/>
</dbReference>
<feature type="domain" description="NAD-dependent epimerase/dehydratase" evidence="2">
    <location>
        <begin position="3"/>
        <end position="233"/>
    </location>
</feature>
<dbReference type="Proteomes" id="UP001499878">
    <property type="component" value="Unassembled WGS sequence"/>
</dbReference>
<proteinExistence type="predicted"/>
<dbReference type="EMBL" id="BAABJR010000005">
    <property type="protein sequence ID" value="GAA5207578.1"/>
    <property type="molecule type" value="Genomic_DNA"/>
</dbReference>
<feature type="region of interest" description="Disordered" evidence="1">
    <location>
        <begin position="303"/>
        <end position="371"/>
    </location>
</feature>
<dbReference type="PANTHER" id="PTHR43245:SF23">
    <property type="entry name" value="NAD(P)-BINDING DOMAIN-CONTAINING PROTEIN"/>
    <property type="match status" value="1"/>
</dbReference>
<dbReference type="Gene3D" id="3.40.50.720">
    <property type="entry name" value="NAD(P)-binding Rossmann-like Domain"/>
    <property type="match status" value="1"/>
</dbReference>